<accession>A0A409VTG5</accession>
<dbReference type="SMART" id="SM00398">
    <property type="entry name" value="HMG"/>
    <property type="match status" value="2"/>
</dbReference>
<sequence>MLQSLLRQPLGRLSFSLAVNAGVIARSGVAQVPLFARTKLNILRTRGFLTSAPVLEKEGEAKVVKKRVVKATSTTKAKPKKKVVKKAVKAKKVVKKEPPVYKKDIVPPVKRPLYGFALFVKEFRAQSGSQGNLRQTLVDASAKWKEIGEQEKEKYNPDKGALTHYYEVMREWREGLGPRERKKIGLKAKQVPRPLSAYQIVLKNTFKENPGLSFKDGTELAREAYRNMTPEKKAQYKREAVEQFHAQSSA</sequence>
<dbReference type="CDD" id="cd00084">
    <property type="entry name" value="HMG-box_SF"/>
    <property type="match status" value="1"/>
</dbReference>
<reference evidence="3 4" key="1">
    <citation type="journal article" date="2018" name="Evol. Lett.">
        <title>Horizontal gene cluster transfer increased hallucinogenic mushroom diversity.</title>
        <authorList>
            <person name="Reynolds H.T."/>
            <person name="Vijayakumar V."/>
            <person name="Gluck-Thaler E."/>
            <person name="Korotkin H.B."/>
            <person name="Matheny P.B."/>
            <person name="Slot J.C."/>
        </authorList>
    </citation>
    <scope>NUCLEOTIDE SEQUENCE [LARGE SCALE GENOMIC DNA]</scope>
    <source>
        <strain evidence="3 4">2629</strain>
    </source>
</reference>
<dbReference type="InterPro" id="IPR009071">
    <property type="entry name" value="HMG_box_dom"/>
</dbReference>
<keyword evidence="4" id="KW-1185">Reference proteome</keyword>
<protein>
    <recommendedName>
        <fullName evidence="2">HMG box domain-containing protein</fullName>
    </recommendedName>
</protein>
<proteinExistence type="predicted"/>
<dbReference type="Proteomes" id="UP000284842">
    <property type="component" value="Unassembled WGS sequence"/>
</dbReference>
<dbReference type="EMBL" id="NHTK01005983">
    <property type="protein sequence ID" value="PPQ69509.1"/>
    <property type="molecule type" value="Genomic_DNA"/>
</dbReference>
<feature type="DNA-binding region" description="HMG box" evidence="1">
    <location>
        <begin position="109"/>
        <end position="173"/>
    </location>
</feature>
<evidence type="ECO:0000259" key="2">
    <source>
        <dbReference type="PROSITE" id="PS50118"/>
    </source>
</evidence>
<dbReference type="OrthoDB" id="5550281at2759"/>
<dbReference type="InParanoid" id="A0A409VTG5"/>
<evidence type="ECO:0000256" key="1">
    <source>
        <dbReference type="PROSITE-ProRule" id="PRU00267"/>
    </source>
</evidence>
<dbReference type="PROSITE" id="PS50118">
    <property type="entry name" value="HMG_BOX_2"/>
    <property type="match status" value="1"/>
</dbReference>
<evidence type="ECO:0000313" key="4">
    <source>
        <dbReference type="Proteomes" id="UP000284842"/>
    </source>
</evidence>
<dbReference type="SUPFAM" id="SSF47095">
    <property type="entry name" value="HMG-box"/>
    <property type="match status" value="2"/>
</dbReference>
<dbReference type="GO" id="GO:0003677">
    <property type="term" value="F:DNA binding"/>
    <property type="evidence" value="ECO:0007669"/>
    <property type="project" value="UniProtKB-UniRule"/>
</dbReference>
<comment type="caution">
    <text evidence="3">The sequence shown here is derived from an EMBL/GenBank/DDBJ whole genome shotgun (WGS) entry which is preliminary data.</text>
</comment>
<dbReference type="GO" id="GO:0005634">
    <property type="term" value="C:nucleus"/>
    <property type="evidence" value="ECO:0007669"/>
    <property type="project" value="UniProtKB-UniRule"/>
</dbReference>
<dbReference type="AlphaFoldDB" id="A0A409VTG5"/>
<feature type="domain" description="HMG box" evidence="2">
    <location>
        <begin position="109"/>
        <end position="173"/>
    </location>
</feature>
<evidence type="ECO:0000313" key="3">
    <source>
        <dbReference type="EMBL" id="PPQ69509.1"/>
    </source>
</evidence>
<dbReference type="InterPro" id="IPR036910">
    <property type="entry name" value="HMG_box_dom_sf"/>
</dbReference>
<organism evidence="3 4">
    <name type="scientific">Panaeolus cyanescens</name>
    <dbReference type="NCBI Taxonomy" id="181874"/>
    <lineage>
        <taxon>Eukaryota</taxon>
        <taxon>Fungi</taxon>
        <taxon>Dikarya</taxon>
        <taxon>Basidiomycota</taxon>
        <taxon>Agaricomycotina</taxon>
        <taxon>Agaricomycetes</taxon>
        <taxon>Agaricomycetidae</taxon>
        <taxon>Agaricales</taxon>
        <taxon>Agaricineae</taxon>
        <taxon>Galeropsidaceae</taxon>
        <taxon>Panaeolus</taxon>
    </lineage>
</organism>
<keyword evidence="1" id="KW-0238">DNA-binding</keyword>
<dbReference type="Gene3D" id="1.10.30.10">
    <property type="entry name" value="High mobility group box domain"/>
    <property type="match status" value="2"/>
</dbReference>
<keyword evidence="1" id="KW-0539">Nucleus</keyword>
<name>A0A409VTG5_9AGAR</name>
<gene>
    <name evidence="3" type="ORF">CVT24_001463</name>
</gene>